<evidence type="ECO:0000256" key="3">
    <source>
        <dbReference type="ARBA" id="ARBA00022763"/>
    </source>
</evidence>
<dbReference type="KEGG" id="tml:GSTUM_00001665001"/>
<evidence type="ECO:0000256" key="5">
    <source>
        <dbReference type="ARBA" id="ARBA00023242"/>
    </source>
</evidence>
<name>D5G696_TUBMM</name>
<reference evidence="6 7" key="1">
    <citation type="journal article" date="2010" name="Nature">
        <title>Perigord black truffle genome uncovers evolutionary origins and mechanisms of symbiosis.</title>
        <authorList>
            <person name="Martin F."/>
            <person name="Kohler A."/>
            <person name="Murat C."/>
            <person name="Balestrini R."/>
            <person name="Coutinho P.M."/>
            <person name="Jaillon O."/>
            <person name="Montanini B."/>
            <person name="Morin E."/>
            <person name="Noel B."/>
            <person name="Percudani R."/>
            <person name="Porcel B."/>
            <person name="Rubini A."/>
            <person name="Amicucci A."/>
            <person name="Amselem J."/>
            <person name="Anthouard V."/>
            <person name="Arcioni S."/>
            <person name="Artiguenave F."/>
            <person name="Aury J.M."/>
            <person name="Ballario P."/>
            <person name="Bolchi A."/>
            <person name="Brenna A."/>
            <person name="Brun A."/>
            <person name="Buee M."/>
            <person name="Cantarel B."/>
            <person name="Chevalier G."/>
            <person name="Couloux A."/>
            <person name="Da Silva C."/>
            <person name="Denoeud F."/>
            <person name="Duplessis S."/>
            <person name="Ghignone S."/>
            <person name="Hilselberger B."/>
            <person name="Iotti M."/>
            <person name="Marcais B."/>
            <person name="Mello A."/>
            <person name="Miranda M."/>
            <person name="Pacioni G."/>
            <person name="Quesneville H."/>
            <person name="Riccioni C."/>
            <person name="Ruotolo R."/>
            <person name="Splivallo R."/>
            <person name="Stocchi V."/>
            <person name="Tisserant E."/>
            <person name="Viscomi A.R."/>
            <person name="Zambonelli A."/>
            <person name="Zampieri E."/>
            <person name="Henrissat B."/>
            <person name="Lebrun M.H."/>
            <person name="Paolocci F."/>
            <person name="Bonfante P."/>
            <person name="Ottonello S."/>
            <person name="Wincker P."/>
        </authorList>
    </citation>
    <scope>NUCLEOTIDE SEQUENCE [LARGE SCALE GENOMIC DNA]</scope>
    <source>
        <strain evidence="6 7">Mel28</strain>
    </source>
</reference>
<organism evidence="6 7">
    <name type="scientific">Tuber melanosporum (strain Mel28)</name>
    <name type="common">Perigord black truffle</name>
    <dbReference type="NCBI Taxonomy" id="656061"/>
    <lineage>
        <taxon>Eukaryota</taxon>
        <taxon>Fungi</taxon>
        <taxon>Dikarya</taxon>
        <taxon>Ascomycota</taxon>
        <taxon>Pezizomycotina</taxon>
        <taxon>Pezizomycetes</taxon>
        <taxon>Pezizales</taxon>
        <taxon>Tuberaceae</taxon>
        <taxon>Tuber</taxon>
    </lineage>
</organism>
<dbReference type="PRINTS" id="PR01245">
    <property type="entry name" value="RAD1REC1"/>
</dbReference>
<comment type="subcellular location">
    <subcellularLocation>
        <location evidence="1">Nucleus</location>
    </subcellularLocation>
</comment>
<keyword evidence="4" id="KW-0234">DNA repair</keyword>
<dbReference type="AlphaFoldDB" id="D5G696"/>
<dbReference type="Proteomes" id="UP000006911">
    <property type="component" value="Unassembled WGS sequence"/>
</dbReference>
<keyword evidence="3" id="KW-0227">DNA damage</keyword>
<evidence type="ECO:0000256" key="4">
    <source>
        <dbReference type="ARBA" id="ARBA00023204"/>
    </source>
</evidence>
<dbReference type="PANTHER" id="PTHR10870">
    <property type="entry name" value="CELL CYCLE CHECKPOINT PROTEIN RAD1"/>
    <property type="match status" value="1"/>
</dbReference>
<dbReference type="Pfam" id="PF02144">
    <property type="entry name" value="Rad1"/>
    <property type="match status" value="1"/>
</dbReference>
<dbReference type="RefSeq" id="XP_002835882.1">
    <property type="nucleotide sequence ID" value="XM_002835836.1"/>
</dbReference>
<evidence type="ECO:0000313" key="7">
    <source>
        <dbReference type="Proteomes" id="UP000006911"/>
    </source>
</evidence>
<dbReference type="GeneID" id="9187710"/>
<dbReference type="InterPro" id="IPR003021">
    <property type="entry name" value="Rad1_Rec1_Rad17"/>
</dbReference>
<evidence type="ECO:0000256" key="1">
    <source>
        <dbReference type="ARBA" id="ARBA00004123"/>
    </source>
</evidence>
<protein>
    <submittedName>
        <fullName evidence="6">(Perigord truffle) hypothetical protein</fullName>
    </submittedName>
</protein>
<dbReference type="InParanoid" id="D5G696"/>
<comment type="similarity">
    <text evidence="2">Belongs to the rad1 family.</text>
</comment>
<dbReference type="OMA" id="WSQAYKF"/>
<dbReference type="EMBL" id="FN430008">
    <property type="protein sequence ID" value="CAZ80039.1"/>
    <property type="molecule type" value="Genomic_DNA"/>
</dbReference>
<dbReference type="PANTHER" id="PTHR10870:SF0">
    <property type="entry name" value="CELL CYCLE CHECKPOINT PROTEIN RAD1"/>
    <property type="match status" value="1"/>
</dbReference>
<dbReference type="GO" id="GO:0006281">
    <property type="term" value="P:DNA repair"/>
    <property type="evidence" value="ECO:0007669"/>
    <property type="project" value="UniProtKB-KW"/>
</dbReference>
<dbReference type="STRING" id="656061.D5G696"/>
<dbReference type="GO" id="GO:0000077">
    <property type="term" value="P:DNA damage checkpoint signaling"/>
    <property type="evidence" value="ECO:0007669"/>
    <property type="project" value="InterPro"/>
</dbReference>
<dbReference type="GO" id="GO:0030896">
    <property type="term" value="C:checkpoint clamp complex"/>
    <property type="evidence" value="ECO:0007669"/>
    <property type="project" value="TreeGrafter"/>
</dbReference>
<proteinExistence type="inferred from homology"/>
<evidence type="ECO:0000256" key="2">
    <source>
        <dbReference type="ARBA" id="ARBA00010991"/>
    </source>
</evidence>
<evidence type="ECO:0000313" key="6">
    <source>
        <dbReference type="EMBL" id="CAZ80039.1"/>
    </source>
</evidence>
<dbReference type="Gene3D" id="3.70.10.10">
    <property type="match status" value="1"/>
</dbReference>
<gene>
    <name evidence="6" type="ORF">GSTUM_00001665001</name>
</gene>
<keyword evidence="7" id="KW-1185">Reference proteome</keyword>
<accession>D5G696</accession>
<dbReference type="HOGENOM" id="CLU_035332_0_0_1"/>
<sequence>MSETQENPAQPPLFTALTTSSRQILTLLKCIGFQSTAQLQISADGLRVTVEDSHVMQGHAFIDKNLFNTYTFHPPPHLTENLEADEDPVVQFGISLTALLECLQIFGGGDAGGKWRGGGGRAGGGGDGWSGGTAGVSAFDHGLLRIAGTCRFLYEEGGPLCLILEEPPITTTCELTTYTPAPLPDIPLSPTLTRKIILKSSLLHDAITELSSSPVLPSSSSLLVIFTSPSPPHFALSSTSPLGTTTVQFSNDGDLLETFMVSGRAKDVYRFDLVRHARGAMAVATKVSVRSDEAGVLSLQFMVEWEGRASFVDFRFLGVDDGEGGGGNGESEGDSE</sequence>
<dbReference type="eggNOG" id="KOG3194">
    <property type="taxonomic scope" value="Eukaryota"/>
</dbReference>
<keyword evidence="5" id="KW-0539">Nucleus</keyword>